<evidence type="ECO:0000256" key="4">
    <source>
        <dbReference type="ARBA" id="ARBA00022676"/>
    </source>
</evidence>
<keyword evidence="5" id="KW-0808">Transferase</keyword>
<dbReference type="InterPro" id="IPR036950">
    <property type="entry name" value="PBP_transglycosylase"/>
</dbReference>
<evidence type="ECO:0000256" key="11">
    <source>
        <dbReference type="ARBA" id="ARBA00023136"/>
    </source>
</evidence>
<evidence type="ECO:0000256" key="14">
    <source>
        <dbReference type="ARBA" id="ARBA00034000"/>
    </source>
</evidence>
<comment type="catalytic activity">
    <reaction evidence="15">
        <text>[GlcNAc-(1-&gt;4)-Mur2Ac(oyl-L-Ala-gamma-D-Glu-L-Lys-D-Ala-D-Ala)](n)-di-trans,octa-cis-undecaprenyl diphosphate + beta-D-GlcNAc-(1-&gt;4)-Mur2Ac(oyl-L-Ala-gamma-D-Glu-L-Lys-D-Ala-D-Ala)-di-trans,octa-cis-undecaprenyl diphosphate = [GlcNAc-(1-&gt;4)-Mur2Ac(oyl-L-Ala-gamma-D-Glu-L-Lys-D-Ala-D-Ala)](n+1)-di-trans,octa-cis-undecaprenyl diphosphate + di-trans,octa-cis-undecaprenyl diphosphate + H(+)</text>
        <dbReference type="Rhea" id="RHEA:23708"/>
        <dbReference type="Rhea" id="RHEA-COMP:9602"/>
        <dbReference type="Rhea" id="RHEA-COMP:9603"/>
        <dbReference type="ChEBI" id="CHEBI:15378"/>
        <dbReference type="ChEBI" id="CHEBI:58405"/>
        <dbReference type="ChEBI" id="CHEBI:60033"/>
        <dbReference type="ChEBI" id="CHEBI:78435"/>
        <dbReference type="EC" id="2.4.99.28"/>
    </reaction>
</comment>
<evidence type="ECO:0000256" key="1">
    <source>
        <dbReference type="ARBA" id="ARBA00022475"/>
    </source>
</evidence>
<keyword evidence="10 17" id="KW-1133">Transmembrane helix</keyword>
<dbReference type="PANTHER" id="PTHR32282">
    <property type="entry name" value="BINDING PROTEIN TRANSPEPTIDASE, PUTATIVE-RELATED"/>
    <property type="match status" value="1"/>
</dbReference>
<dbReference type="Proteomes" id="UP001500740">
    <property type="component" value="Unassembled WGS sequence"/>
</dbReference>
<dbReference type="SUPFAM" id="SSF53955">
    <property type="entry name" value="Lysozyme-like"/>
    <property type="match status" value="1"/>
</dbReference>
<evidence type="ECO:0000256" key="15">
    <source>
        <dbReference type="ARBA" id="ARBA00049902"/>
    </source>
</evidence>
<gene>
    <name evidence="20" type="ORF">GCM10008935_08560</name>
</gene>
<feature type="region of interest" description="Disordered" evidence="16">
    <location>
        <begin position="833"/>
        <end position="858"/>
    </location>
</feature>
<keyword evidence="4" id="KW-0328">Glycosyltransferase</keyword>
<dbReference type="Gene3D" id="3.40.710.10">
    <property type="entry name" value="DD-peptidase/beta-lactamase superfamily"/>
    <property type="match status" value="1"/>
</dbReference>
<evidence type="ECO:0000256" key="6">
    <source>
        <dbReference type="ARBA" id="ARBA00022692"/>
    </source>
</evidence>
<dbReference type="InterPro" id="IPR050396">
    <property type="entry name" value="Glycosyltr_51/Transpeptidase"/>
</dbReference>
<evidence type="ECO:0000259" key="18">
    <source>
        <dbReference type="Pfam" id="PF00905"/>
    </source>
</evidence>
<feature type="region of interest" description="Disordered" evidence="16">
    <location>
        <begin position="912"/>
        <end position="991"/>
    </location>
</feature>
<feature type="compositionally biased region" description="Acidic residues" evidence="16">
    <location>
        <begin position="925"/>
        <end position="962"/>
    </location>
</feature>
<dbReference type="Gene3D" id="3.90.1310.40">
    <property type="match status" value="1"/>
</dbReference>
<keyword evidence="6 17" id="KW-0812">Transmembrane</keyword>
<dbReference type="Gene3D" id="1.10.3810.10">
    <property type="entry name" value="Biosynthetic peptidoglycan transglycosylase-like"/>
    <property type="match status" value="1"/>
</dbReference>
<evidence type="ECO:0000256" key="16">
    <source>
        <dbReference type="SAM" id="MobiDB-lite"/>
    </source>
</evidence>
<evidence type="ECO:0000313" key="20">
    <source>
        <dbReference type="EMBL" id="GAA0455998.1"/>
    </source>
</evidence>
<evidence type="ECO:0000256" key="13">
    <source>
        <dbReference type="ARBA" id="ARBA00023316"/>
    </source>
</evidence>
<feature type="compositionally biased region" description="Low complexity" evidence="16">
    <location>
        <begin position="844"/>
        <end position="855"/>
    </location>
</feature>
<keyword evidence="3" id="KW-0645">Protease</keyword>
<feature type="transmembrane region" description="Helical" evidence="17">
    <location>
        <begin position="29"/>
        <end position="57"/>
    </location>
</feature>
<feature type="compositionally biased region" description="Acidic residues" evidence="16">
    <location>
        <begin position="969"/>
        <end position="991"/>
    </location>
</feature>
<keyword evidence="8" id="KW-0133">Cell shape</keyword>
<keyword evidence="11 17" id="KW-0472">Membrane</keyword>
<proteinExistence type="predicted"/>
<comment type="catalytic activity">
    <reaction evidence="14">
        <text>Preferential cleavage: (Ac)2-L-Lys-D-Ala-|-D-Ala. Also transpeptidation of peptidyl-alanyl moieties that are N-acyl substituents of D-alanine.</text>
        <dbReference type="EC" id="3.4.16.4"/>
    </reaction>
</comment>
<evidence type="ECO:0000256" key="10">
    <source>
        <dbReference type="ARBA" id="ARBA00022989"/>
    </source>
</evidence>
<evidence type="ECO:0000256" key="5">
    <source>
        <dbReference type="ARBA" id="ARBA00022679"/>
    </source>
</evidence>
<evidence type="ECO:0000256" key="12">
    <source>
        <dbReference type="ARBA" id="ARBA00023268"/>
    </source>
</evidence>
<keyword evidence="21" id="KW-1185">Reference proteome</keyword>
<dbReference type="Pfam" id="PF00905">
    <property type="entry name" value="Transpeptidase"/>
    <property type="match status" value="1"/>
</dbReference>
<keyword evidence="13" id="KW-0961">Cell wall biogenesis/degradation</keyword>
<dbReference type="PANTHER" id="PTHR32282:SF32">
    <property type="entry name" value="PENICILLIN-BINDING PROTEIN 2A"/>
    <property type="match status" value="1"/>
</dbReference>
<dbReference type="InterPro" id="IPR001264">
    <property type="entry name" value="Glyco_trans_51"/>
</dbReference>
<protein>
    <recommendedName>
        <fullName evidence="22">Penicillin-sensitive transpeptidase</fullName>
    </recommendedName>
</protein>
<keyword evidence="9" id="KW-0573">Peptidoglycan synthesis</keyword>
<reference evidence="21" key="1">
    <citation type="journal article" date="2019" name="Int. J. Syst. Evol. Microbiol.">
        <title>The Global Catalogue of Microorganisms (GCM) 10K type strain sequencing project: providing services to taxonomists for standard genome sequencing and annotation.</title>
        <authorList>
            <consortium name="The Broad Institute Genomics Platform"/>
            <consortium name="The Broad Institute Genome Sequencing Center for Infectious Disease"/>
            <person name="Wu L."/>
            <person name="Ma J."/>
        </authorList>
    </citation>
    <scope>NUCLEOTIDE SEQUENCE [LARGE SCALE GENOMIC DNA]</scope>
    <source>
        <strain evidence="21">JCM 14193</strain>
    </source>
</reference>
<organism evidence="20 21">
    <name type="scientific">Alkalibacillus silvisoli</name>
    <dbReference type="NCBI Taxonomy" id="392823"/>
    <lineage>
        <taxon>Bacteria</taxon>
        <taxon>Bacillati</taxon>
        <taxon>Bacillota</taxon>
        <taxon>Bacilli</taxon>
        <taxon>Bacillales</taxon>
        <taxon>Bacillaceae</taxon>
        <taxon>Alkalibacillus</taxon>
    </lineage>
</organism>
<evidence type="ECO:0000256" key="17">
    <source>
        <dbReference type="SAM" id="Phobius"/>
    </source>
</evidence>
<dbReference type="EMBL" id="BAAACZ010000009">
    <property type="protein sequence ID" value="GAA0455998.1"/>
    <property type="molecule type" value="Genomic_DNA"/>
</dbReference>
<evidence type="ECO:0000313" key="21">
    <source>
        <dbReference type="Proteomes" id="UP001500740"/>
    </source>
</evidence>
<feature type="domain" description="Penicillin-binding protein transpeptidase" evidence="18">
    <location>
        <begin position="414"/>
        <end position="670"/>
    </location>
</feature>
<keyword evidence="7" id="KW-0378">Hydrolase</keyword>
<keyword evidence="1" id="KW-1003">Cell membrane</keyword>
<evidence type="ECO:0000256" key="8">
    <source>
        <dbReference type="ARBA" id="ARBA00022960"/>
    </source>
</evidence>
<dbReference type="RefSeq" id="WP_343782028.1">
    <property type="nucleotide sequence ID" value="NZ_BAAACZ010000009.1"/>
</dbReference>
<evidence type="ECO:0000259" key="19">
    <source>
        <dbReference type="Pfam" id="PF00912"/>
    </source>
</evidence>
<feature type="domain" description="Glycosyl transferase family 51" evidence="19">
    <location>
        <begin position="90"/>
        <end position="278"/>
    </location>
</feature>
<sequence>MSKNKSHNKFLMFFQDGKFPKYTRVSLDIMWNITLFFLVIGIVSAFFVGGLGVGYFASLVKDIPVSEADEMEQMVYNYEETSEVYFANNEYLGEIRGDIHREEISAEQVSDMFIDAIIATEDEYFEEHNGIVPKAIMRALYQEFSGSPTQTGGSTLTQQLVKNQILSSEVSFERKAEEIFIALRMENFFDKNEILEAYLNVVPFGRDSTGRNIAGIQAAAQGIFDVDASDLNLPQAAYIAGLPQSPYGYTPYASGGSIKPDEELEPGLNRMETVLYRMLSAGKVTEDEYEEALAYDITEDFTDKRESIRDEYPWVADEVEMSARDIIAKQLAEEAGDLEEYQEVDATQQHYRDLARHELRHSGLEIHTTINKDIYDNFQDVKDSFEHYGRTVTVQIENPETEEVETEEIPVEAGALLMENQTGAILAFVGGRDFDRRQVNNATYNTRPPGSTMKPLFGYAVGMELGIIQPGSPLLDIPFEYNDGYTSPWTPSNFISQQQRGLVDARSALADSDNVPIARLMINIIQQDDNPARFLEGMGISDGENVPSNVLGGSPYLTVEQNVAAYATFTNEGDYVEPYMIEKIVDREGEVVYEHETDREEVFSAQTSYLMLDMMRDVINSGTATYVNSILNHSGVDWAGKTGTSDQFEDAWFVASNPNVTMGTWMGYYAHDHVVDRSVLRLDQSNYSRNNLRFWSELVNAATEAEQEFIATDERFSSPGGIVSRSYCALSGSLPSEMCEELGLVQTDLFNIDHVPSEEDNSMTSGRTVQIDGEAFEAVDETPDEFTEEGFFLREDFINEHGWGTSYQLGSGWSNPVDISNLLGSGDWSDLIVGDSEDIEDDGNPNSPNNVSISSGTLEWDSAGGQVVGYRILSSSSEDGDFEEIGHTTTTSYDLPSEDRAYAVVAVSLYGHESSSSDSVVYGTIEDEEDEEDEESREDEEDEEDEEASSEQDGNDNNDDNNNDNNDDRNDDENDDNDSDEDEDEENNDDS</sequence>
<dbReference type="InterPro" id="IPR013783">
    <property type="entry name" value="Ig-like_fold"/>
</dbReference>
<evidence type="ECO:0000256" key="3">
    <source>
        <dbReference type="ARBA" id="ARBA00022670"/>
    </source>
</evidence>
<keyword evidence="2" id="KW-0121">Carboxypeptidase</keyword>
<dbReference type="InterPro" id="IPR023346">
    <property type="entry name" value="Lysozyme-like_dom_sf"/>
</dbReference>
<evidence type="ECO:0000256" key="2">
    <source>
        <dbReference type="ARBA" id="ARBA00022645"/>
    </source>
</evidence>
<dbReference type="Pfam" id="PF00912">
    <property type="entry name" value="Transgly"/>
    <property type="match status" value="1"/>
</dbReference>
<dbReference type="InterPro" id="IPR001460">
    <property type="entry name" value="PCN-bd_Tpept"/>
</dbReference>
<name>A0ABP3JK23_9BACI</name>
<accession>A0ABP3JK23</accession>
<dbReference type="InterPro" id="IPR012338">
    <property type="entry name" value="Beta-lactam/transpept-like"/>
</dbReference>
<evidence type="ECO:0000256" key="7">
    <source>
        <dbReference type="ARBA" id="ARBA00022801"/>
    </source>
</evidence>
<keyword evidence="12" id="KW-0511">Multifunctional enzyme</keyword>
<comment type="caution">
    <text evidence="20">The sequence shown here is derived from an EMBL/GenBank/DDBJ whole genome shotgun (WGS) entry which is preliminary data.</text>
</comment>
<evidence type="ECO:0008006" key="22">
    <source>
        <dbReference type="Google" id="ProtNLM"/>
    </source>
</evidence>
<evidence type="ECO:0000256" key="9">
    <source>
        <dbReference type="ARBA" id="ARBA00022984"/>
    </source>
</evidence>
<dbReference type="Gene3D" id="2.60.40.10">
    <property type="entry name" value="Immunoglobulins"/>
    <property type="match status" value="1"/>
</dbReference>
<dbReference type="SUPFAM" id="SSF56601">
    <property type="entry name" value="beta-lactamase/transpeptidase-like"/>
    <property type="match status" value="1"/>
</dbReference>